<dbReference type="Proteomes" id="UP000249557">
    <property type="component" value="Unassembled WGS sequence"/>
</dbReference>
<evidence type="ECO:0000313" key="2">
    <source>
        <dbReference type="EMBL" id="PZO88473.1"/>
    </source>
</evidence>
<dbReference type="AlphaFoldDB" id="A0A2W5A1P6"/>
<gene>
    <name evidence="2" type="ORF">DI626_01635</name>
</gene>
<reference evidence="2 3" key="1">
    <citation type="submission" date="2017-08" db="EMBL/GenBank/DDBJ databases">
        <title>Infants hospitalized years apart are colonized by the same room-sourced microbial strains.</title>
        <authorList>
            <person name="Brooks B."/>
            <person name="Olm M.R."/>
            <person name="Firek B.A."/>
            <person name="Baker R."/>
            <person name="Thomas B.C."/>
            <person name="Morowitz M.J."/>
            <person name="Banfield J.F."/>
        </authorList>
    </citation>
    <scope>NUCLEOTIDE SEQUENCE [LARGE SCALE GENOMIC DNA]</scope>
    <source>
        <strain evidence="2">S2_018_000_R2_104</strain>
    </source>
</reference>
<evidence type="ECO:0000313" key="3">
    <source>
        <dbReference type="Proteomes" id="UP000249557"/>
    </source>
</evidence>
<feature type="region of interest" description="Disordered" evidence="1">
    <location>
        <begin position="1"/>
        <end position="25"/>
    </location>
</feature>
<name>A0A2W5A1P6_9BACT</name>
<dbReference type="EMBL" id="QFNK01000016">
    <property type="protein sequence ID" value="PZO88473.1"/>
    <property type="molecule type" value="Genomic_DNA"/>
</dbReference>
<sequence length="62" mass="6484">MREPKQTFGAAAATRQDIPDIDGAGKGLLGVKAPAGYRQTGDIQDRLTAAGCIKPANCELKK</sequence>
<organism evidence="2 3">
    <name type="scientific">Micavibrio aeruginosavorus</name>
    <dbReference type="NCBI Taxonomy" id="349221"/>
    <lineage>
        <taxon>Bacteria</taxon>
        <taxon>Pseudomonadati</taxon>
        <taxon>Bdellovibrionota</taxon>
        <taxon>Bdellovibrionia</taxon>
        <taxon>Bdellovibrionales</taxon>
        <taxon>Pseudobdellovibrionaceae</taxon>
        <taxon>Micavibrio</taxon>
    </lineage>
</organism>
<accession>A0A2W5A1P6</accession>
<comment type="caution">
    <text evidence="2">The sequence shown here is derived from an EMBL/GenBank/DDBJ whole genome shotgun (WGS) entry which is preliminary data.</text>
</comment>
<protein>
    <submittedName>
        <fullName evidence="2">Uncharacterized protein</fullName>
    </submittedName>
</protein>
<evidence type="ECO:0000256" key="1">
    <source>
        <dbReference type="SAM" id="MobiDB-lite"/>
    </source>
</evidence>
<proteinExistence type="predicted"/>